<dbReference type="PANTHER" id="PTHR33562:SF18">
    <property type="entry name" value="BOUDIN-RELATED"/>
    <property type="match status" value="1"/>
</dbReference>
<dbReference type="CDD" id="cd23590">
    <property type="entry name" value="TFP_LU_ECD_Bou"/>
    <property type="match status" value="1"/>
</dbReference>
<dbReference type="InterPro" id="IPR050975">
    <property type="entry name" value="Sleep_regulator"/>
</dbReference>
<evidence type="ECO:0000256" key="2">
    <source>
        <dbReference type="ARBA" id="ARBA00023180"/>
    </source>
</evidence>
<dbReference type="Proteomes" id="UP000492820">
    <property type="component" value="Unassembled WGS sequence"/>
</dbReference>
<dbReference type="AlphaFoldDB" id="A0A068WMH4"/>
<proteinExistence type="predicted"/>
<dbReference type="EMBL" id="LK028578">
    <property type="protein sequence ID" value="CDS18819.1"/>
    <property type="molecule type" value="Genomic_DNA"/>
</dbReference>
<organism evidence="3">
    <name type="scientific">Echinococcus granulosus</name>
    <name type="common">Hydatid tapeworm</name>
    <dbReference type="NCBI Taxonomy" id="6210"/>
    <lineage>
        <taxon>Eukaryota</taxon>
        <taxon>Metazoa</taxon>
        <taxon>Spiralia</taxon>
        <taxon>Lophotrochozoa</taxon>
        <taxon>Platyhelminthes</taxon>
        <taxon>Cestoda</taxon>
        <taxon>Eucestoda</taxon>
        <taxon>Cyclophyllidea</taxon>
        <taxon>Taeniidae</taxon>
        <taxon>Echinococcus</taxon>
        <taxon>Echinococcus granulosus group</taxon>
    </lineage>
</organism>
<name>A0A068WMH4_ECHGR</name>
<accession>A0A068WMH4</accession>
<reference evidence="5" key="3">
    <citation type="submission" date="2020-10" db="UniProtKB">
        <authorList>
            <consortium name="WormBaseParasite"/>
        </authorList>
    </citation>
    <scope>IDENTIFICATION</scope>
</reference>
<dbReference type="WBParaSite" id="EgrG_000666200">
    <property type="protein sequence ID" value="EgrG_000666200"/>
    <property type="gene ID" value="EgrG_000666200"/>
</dbReference>
<evidence type="ECO:0000313" key="5">
    <source>
        <dbReference type="WBParaSite" id="EgrG_000666200"/>
    </source>
</evidence>
<keyword evidence="1" id="KW-0732">Signal</keyword>
<dbReference type="InterPro" id="IPR045860">
    <property type="entry name" value="Snake_toxin-like_sf"/>
</dbReference>
<dbReference type="SUPFAM" id="SSF57302">
    <property type="entry name" value="Snake toxin-like"/>
    <property type="match status" value="1"/>
</dbReference>
<evidence type="ECO:0000313" key="3">
    <source>
        <dbReference type="EMBL" id="CDS18819.1"/>
    </source>
</evidence>
<dbReference type="GO" id="GO:0032222">
    <property type="term" value="P:regulation of synaptic transmission, cholinergic"/>
    <property type="evidence" value="ECO:0007669"/>
    <property type="project" value="InterPro"/>
</dbReference>
<protein>
    <submittedName>
        <fullName evidence="3 5">Expressed protein</fullName>
    </submittedName>
</protein>
<dbReference type="InterPro" id="IPR031424">
    <property type="entry name" value="QVR-like"/>
</dbReference>
<keyword evidence="2" id="KW-0325">Glycoprotein</keyword>
<dbReference type="GO" id="GO:0030431">
    <property type="term" value="P:sleep"/>
    <property type="evidence" value="ECO:0007669"/>
    <property type="project" value="InterPro"/>
</dbReference>
<reference evidence="3" key="2">
    <citation type="submission" date="2014-06" db="EMBL/GenBank/DDBJ databases">
        <authorList>
            <person name="Aslett M."/>
        </authorList>
    </citation>
    <scope>NUCLEOTIDE SEQUENCE</scope>
</reference>
<evidence type="ECO:0000256" key="1">
    <source>
        <dbReference type="ARBA" id="ARBA00022729"/>
    </source>
</evidence>
<sequence length="168" mass="18698">MAPDIYGLYVCFACLHKNCSPMLLNSFVLLFFPYFARGLNCYVCNSSVDPGCLDSGFQAHIINSDVQPLPCNVRDAQFCIKTTTVYGGKSLLHTKAIMGTTRFCSSKSLGDQCQYVDFPDHDRIYQACVFTCEEDACNTSSSRFQDLDVCSMFFIIMVPLLDAGLLLL</sequence>
<gene>
    <name evidence="3" type="ORF">EgrG_000666200</name>
</gene>
<dbReference type="Pfam" id="PF17064">
    <property type="entry name" value="QVR"/>
    <property type="match status" value="1"/>
</dbReference>
<reference evidence="3 4" key="1">
    <citation type="journal article" date="2013" name="Nature">
        <title>The genomes of four tapeworm species reveal adaptations to parasitism.</title>
        <authorList>
            <person name="Tsai I.J."/>
            <person name="Zarowiecki M."/>
            <person name="Holroyd N."/>
            <person name="Garciarrubio A."/>
            <person name="Sanchez-Flores A."/>
            <person name="Brooks K.L."/>
            <person name="Tracey A."/>
            <person name="Bobes R.J."/>
            <person name="Fragoso G."/>
            <person name="Sciutto E."/>
            <person name="Aslett M."/>
            <person name="Beasley H."/>
            <person name="Bennett H.M."/>
            <person name="Cai J."/>
            <person name="Camicia F."/>
            <person name="Clark R."/>
            <person name="Cucher M."/>
            <person name="De Silva N."/>
            <person name="Day T.A."/>
            <person name="Deplazes P."/>
            <person name="Estrada K."/>
            <person name="Fernandez C."/>
            <person name="Holland P.W."/>
            <person name="Hou J."/>
            <person name="Hu S."/>
            <person name="Huckvale T."/>
            <person name="Hung S.S."/>
            <person name="Kamenetzky L."/>
            <person name="Keane J.A."/>
            <person name="Kiss F."/>
            <person name="Koziol U."/>
            <person name="Lambert O."/>
            <person name="Liu K."/>
            <person name="Luo X."/>
            <person name="Luo Y."/>
            <person name="Macchiaroli N."/>
            <person name="Nichol S."/>
            <person name="Paps J."/>
            <person name="Parkinson J."/>
            <person name="Pouchkina-Stantcheva N."/>
            <person name="Riddiford N."/>
            <person name="Rosenzvit M."/>
            <person name="Salinas G."/>
            <person name="Wasmuth J.D."/>
            <person name="Zamanian M."/>
            <person name="Zheng Y."/>
            <person name="Cai X."/>
            <person name="Soberon X."/>
            <person name="Olson P.D."/>
            <person name="Laclette J.P."/>
            <person name="Brehm K."/>
            <person name="Berriman M."/>
            <person name="Garciarrubio A."/>
            <person name="Bobes R.J."/>
            <person name="Fragoso G."/>
            <person name="Sanchez-Flores A."/>
            <person name="Estrada K."/>
            <person name="Cevallos M.A."/>
            <person name="Morett E."/>
            <person name="Gonzalez V."/>
            <person name="Portillo T."/>
            <person name="Ochoa-Leyva A."/>
            <person name="Jose M.V."/>
            <person name="Sciutto E."/>
            <person name="Landa A."/>
            <person name="Jimenez L."/>
            <person name="Valdes V."/>
            <person name="Carrero J.C."/>
            <person name="Larralde C."/>
            <person name="Morales-Montor J."/>
            <person name="Limon-Lason J."/>
            <person name="Soberon X."/>
            <person name="Laclette J.P."/>
        </authorList>
    </citation>
    <scope>NUCLEOTIDE SEQUENCE [LARGE SCALE GENOMIC DNA]</scope>
</reference>
<evidence type="ECO:0000313" key="4">
    <source>
        <dbReference type="Proteomes" id="UP000492820"/>
    </source>
</evidence>
<dbReference type="PANTHER" id="PTHR33562">
    <property type="entry name" value="ATILLA, ISOFORM B-RELATED-RELATED"/>
    <property type="match status" value="1"/>
</dbReference>